<dbReference type="InterPro" id="IPR051209">
    <property type="entry name" value="FAD-bind_Monooxygenase_sf"/>
</dbReference>
<dbReference type="Pfam" id="PF00743">
    <property type="entry name" value="FMO-like"/>
    <property type="match status" value="1"/>
</dbReference>
<gene>
    <name evidence="4" type="ORF">QR674_00530</name>
</gene>
<dbReference type="EC" id="1.14.13.-" evidence="4"/>
<dbReference type="Gene3D" id="3.50.50.60">
    <property type="entry name" value="FAD/NAD(P)-binding domain"/>
    <property type="match status" value="2"/>
</dbReference>
<keyword evidence="1" id="KW-0285">Flavoprotein</keyword>
<dbReference type="InterPro" id="IPR020946">
    <property type="entry name" value="Flavin_mOase-like"/>
</dbReference>
<dbReference type="GO" id="GO:0016491">
    <property type="term" value="F:oxidoreductase activity"/>
    <property type="evidence" value="ECO:0007669"/>
    <property type="project" value="UniProtKB-KW"/>
</dbReference>
<dbReference type="PANTHER" id="PTHR42877:SF4">
    <property type="entry name" value="FAD_NAD(P)-BINDING DOMAIN-CONTAINING PROTEIN-RELATED"/>
    <property type="match status" value="1"/>
</dbReference>
<dbReference type="SUPFAM" id="SSF51905">
    <property type="entry name" value="FAD/NAD(P)-binding domain"/>
    <property type="match status" value="2"/>
</dbReference>
<comment type="caution">
    <text evidence="4">The sequence shown here is derived from an EMBL/GenBank/DDBJ whole genome shotgun (WGS) entry which is preliminary data.</text>
</comment>
<keyword evidence="3 4" id="KW-0560">Oxidoreductase</keyword>
<dbReference type="RefSeq" id="WP_317081126.1">
    <property type="nucleotide sequence ID" value="NZ_JASVDY010000001.1"/>
</dbReference>
<keyword evidence="5" id="KW-1185">Reference proteome</keyword>
<keyword evidence="2" id="KW-0274">FAD</keyword>
<evidence type="ECO:0000256" key="2">
    <source>
        <dbReference type="ARBA" id="ARBA00022827"/>
    </source>
</evidence>
<dbReference type="Proteomes" id="UP001278188">
    <property type="component" value="Unassembled WGS sequence"/>
</dbReference>
<organism evidence="4 5">
    <name type="scientific">Acinetobacter chinensis</name>
    <dbReference type="NCBI Taxonomy" id="2004650"/>
    <lineage>
        <taxon>Bacteria</taxon>
        <taxon>Pseudomonadati</taxon>
        <taxon>Pseudomonadota</taxon>
        <taxon>Gammaproteobacteria</taxon>
        <taxon>Moraxellales</taxon>
        <taxon>Moraxellaceae</taxon>
        <taxon>Acinetobacter</taxon>
    </lineage>
</organism>
<name>A0ABU3WAP3_9GAMM</name>
<evidence type="ECO:0000313" key="5">
    <source>
        <dbReference type="Proteomes" id="UP001278188"/>
    </source>
</evidence>
<accession>A0ABU3WAP3</accession>
<dbReference type="InterPro" id="IPR036188">
    <property type="entry name" value="FAD/NAD-bd_sf"/>
</dbReference>
<evidence type="ECO:0000256" key="1">
    <source>
        <dbReference type="ARBA" id="ARBA00022630"/>
    </source>
</evidence>
<evidence type="ECO:0000256" key="3">
    <source>
        <dbReference type="ARBA" id="ARBA00023002"/>
    </source>
</evidence>
<dbReference type="PANTHER" id="PTHR42877">
    <property type="entry name" value="L-ORNITHINE N(5)-MONOOXYGENASE-RELATED"/>
    <property type="match status" value="1"/>
</dbReference>
<sequence>MNNKILDVAILGSGFGGLGMATRLKDKGIENFQIFEKSTELGGVWRDNIYPGAACDTEAHLYCFSYFPNLRVSRMYAGQQELLDYLNRFADHFHLREKIQFSSEIIHAAWNNAEQLWDLQIKDKGLIKAKVFVPAWGQLNKAVIPQFKGLENFKGQYFHSAEWDTAVDLKGKKVVSIGSAASAVQYIPEVAVEADHLTVFQRSANWIMPRNQVVFTEAQLDEFEQQPEKFFDSRNYLHNFRENGFDRTQQGTDAQKEGIRVALEHLHKHVQDEELRQKLIPDYEFGCKRILRTDDYYPALARENVSLVTDAIAEITAQGIQTAAGEFIEADVIIFGTGFASQNFNGELDIVGAEDTTLSEAWQDGAAAYIGLTVPSFCNMFLVYGPNTNLNHNSIVSMLEIQHQYIADSVEYILENNASLDVKQQVFEEYNEDIQARMAGSAFSSDCSSWYKNAAGKVINNWPLNVETYRHYTVFNADDFSQGNTAAKSECAYEA</sequence>
<proteinExistence type="predicted"/>
<evidence type="ECO:0000313" key="4">
    <source>
        <dbReference type="EMBL" id="MDV2467475.1"/>
    </source>
</evidence>
<reference evidence="4 5" key="1">
    <citation type="submission" date="2023-06" db="EMBL/GenBank/DDBJ databases">
        <title>Genomic Analysis of Acinetobacter Strains Recovered from South Australian Aquatic Samples provides Insights into the Circulation of Antibiotic Resistance determinants in the Environment.</title>
        <authorList>
            <person name="Tobin L."/>
            <person name="Jarocki V.M."/>
            <person name="Kenyon J."/>
            <person name="Drigo B."/>
            <person name="Donner E."/>
            <person name="Djordjevic S.P."/>
            <person name="Hamidian M."/>
        </authorList>
    </citation>
    <scope>NUCLEOTIDE SEQUENCE [LARGE SCALE GENOMIC DNA]</scope>
    <source>
        <strain evidence="4 5">SAAc652</strain>
    </source>
</reference>
<protein>
    <submittedName>
        <fullName evidence="4">NAD(P)/FAD-dependent oxidoreductase</fullName>
        <ecNumber evidence="4">1.14.13.-</ecNumber>
    </submittedName>
</protein>
<dbReference type="EMBL" id="JASVDY010000001">
    <property type="protein sequence ID" value="MDV2467475.1"/>
    <property type="molecule type" value="Genomic_DNA"/>
</dbReference>